<name>K3XUD6_SETIT</name>
<organism evidence="1 2">
    <name type="scientific">Setaria italica</name>
    <name type="common">Foxtail millet</name>
    <name type="synonym">Panicum italicum</name>
    <dbReference type="NCBI Taxonomy" id="4555"/>
    <lineage>
        <taxon>Eukaryota</taxon>
        <taxon>Viridiplantae</taxon>
        <taxon>Streptophyta</taxon>
        <taxon>Embryophyta</taxon>
        <taxon>Tracheophyta</taxon>
        <taxon>Spermatophyta</taxon>
        <taxon>Magnoliopsida</taxon>
        <taxon>Liliopsida</taxon>
        <taxon>Poales</taxon>
        <taxon>Poaceae</taxon>
        <taxon>PACMAD clade</taxon>
        <taxon>Panicoideae</taxon>
        <taxon>Panicodae</taxon>
        <taxon>Paniceae</taxon>
        <taxon>Cenchrinae</taxon>
        <taxon>Setaria</taxon>
    </lineage>
</organism>
<dbReference type="HOGENOM" id="CLU_3053986_0_0_1"/>
<dbReference type="EMBL" id="AGNK02003017">
    <property type="status" value="NOT_ANNOTATED_CDS"/>
    <property type="molecule type" value="Genomic_DNA"/>
</dbReference>
<keyword evidence="2" id="KW-1185">Reference proteome</keyword>
<evidence type="ECO:0000313" key="1">
    <source>
        <dbReference type="EnsemblPlants" id="KQL05239"/>
    </source>
</evidence>
<protein>
    <submittedName>
        <fullName evidence="1">Uncharacterized protein</fullName>
    </submittedName>
</protein>
<dbReference type="Gramene" id="KQL05239">
    <property type="protein sequence ID" value="KQL05239"/>
    <property type="gene ID" value="SETIT_005543mg"/>
</dbReference>
<dbReference type="EnsemblPlants" id="KQL05239">
    <property type="protein sequence ID" value="KQL05239"/>
    <property type="gene ID" value="SETIT_005543mg"/>
</dbReference>
<sequence>MVAPMFCCCCPGPDSNILPASGQLFDASRIMRFPCPRCQMFQVRKGLLKDDMPH</sequence>
<dbReference type="AlphaFoldDB" id="K3XUD6"/>
<dbReference type="Proteomes" id="UP000004995">
    <property type="component" value="Unassembled WGS sequence"/>
</dbReference>
<evidence type="ECO:0000313" key="2">
    <source>
        <dbReference type="Proteomes" id="UP000004995"/>
    </source>
</evidence>
<accession>K3XUD6</accession>
<reference evidence="1" key="2">
    <citation type="submission" date="2018-08" db="UniProtKB">
        <authorList>
            <consortium name="EnsemblPlants"/>
        </authorList>
    </citation>
    <scope>IDENTIFICATION</scope>
    <source>
        <strain evidence="1">Yugu1</strain>
    </source>
</reference>
<proteinExistence type="predicted"/>
<reference evidence="2" key="1">
    <citation type="journal article" date="2012" name="Nat. Biotechnol.">
        <title>Reference genome sequence of the model plant Setaria.</title>
        <authorList>
            <person name="Bennetzen J.L."/>
            <person name="Schmutz J."/>
            <person name="Wang H."/>
            <person name="Percifield R."/>
            <person name="Hawkins J."/>
            <person name="Pontaroli A.C."/>
            <person name="Estep M."/>
            <person name="Feng L."/>
            <person name="Vaughn J.N."/>
            <person name="Grimwood J."/>
            <person name="Jenkins J."/>
            <person name="Barry K."/>
            <person name="Lindquist E."/>
            <person name="Hellsten U."/>
            <person name="Deshpande S."/>
            <person name="Wang X."/>
            <person name="Wu X."/>
            <person name="Mitros T."/>
            <person name="Triplett J."/>
            <person name="Yang X."/>
            <person name="Ye C.Y."/>
            <person name="Mauro-Herrera M."/>
            <person name="Wang L."/>
            <person name="Li P."/>
            <person name="Sharma M."/>
            <person name="Sharma R."/>
            <person name="Ronald P.C."/>
            <person name="Panaud O."/>
            <person name="Kellogg E.A."/>
            <person name="Brutnell T.P."/>
            <person name="Doust A.N."/>
            <person name="Tuskan G.A."/>
            <person name="Rokhsar D."/>
            <person name="Devos K.M."/>
        </authorList>
    </citation>
    <scope>NUCLEOTIDE SEQUENCE [LARGE SCALE GENOMIC DNA]</scope>
    <source>
        <strain evidence="2">cv. Yugu1</strain>
    </source>
</reference>
<dbReference type="InParanoid" id="K3XUD6"/>